<evidence type="ECO:0000259" key="4">
    <source>
        <dbReference type="Pfam" id="PF04717"/>
    </source>
</evidence>
<dbReference type="RefSeq" id="WP_052375390.1">
    <property type="nucleotide sequence ID" value="NZ_ASRX01000023.1"/>
</dbReference>
<feature type="domain" description="Gp5/Type VI secretion system Vgr C-terminal trimerisation" evidence="5">
    <location>
        <begin position="475"/>
        <end position="580"/>
    </location>
</feature>
<dbReference type="InterPro" id="IPR017847">
    <property type="entry name" value="T6SS_RhsGE_Vgr_subset"/>
</dbReference>
<comment type="similarity">
    <text evidence="2">Belongs to the VgrG protein family.</text>
</comment>
<dbReference type="InterPro" id="IPR029058">
    <property type="entry name" value="AB_hydrolase_fold"/>
</dbReference>
<evidence type="ECO:0000256" key="3">
    <source>
        <dbReference type="ARBA" id="ARBA00022525"/>
    </source>
</evidence>
<comment type="subcellular location">
    <subcellularLocation>
        <location evidence="1">Secreted</location>
    </subcellularLocation>
</comment>
<accession>A0A017TA00</accession>
<dbReference type="STRING" id="1192034.CAP_3178"/>
<dbReference type="eggNOG" id="COG4104">
    <property type="taxonomic scope" value="Bacteria"/>
</dbReference>
<dbReference type="PANTHER" id="PTHR32305:SF15">
    <property type="entry name" value="PROTEIN RHSA-RELATED"/>
    <property type="match status" value="1"/>
</dbReference>
<proteinExistence type="inferred from homology"/>
<keyword evidence="7" id="KW-1185">Reference proteome</keyword>
<dbReference type="Pfam" id="PF26363">
    <property type="entry name" value="Phospholipase-like"/>
    <property type="match status" value="1"/>
</dbReference>
<dbReference type="InterPro" id="IPR006533">
    <property type="entry name" value="T6SS_Vgr_RhsGE"/>
</dbReference>
<evidence type="ECO:0000313" key="7">
    <source>
        <dbReference type="Proteomes" id="UP000019678"/>
    </source>
</evidence>
<dbReference type="Gene3D" id="2.30.110.50">
    <property type="match status" value="1"/>
</dbReference>
<dbReference type="Pfam" id="PF05954">
    <property type="entry name" value="Phage_GPD"/>
    <property type="match status" value="1"/>
</dbReference>
<dbReference type="Pfam" id="PF22178">
    <property type="entry name" value="Gp5_trimer_C"/>
    <property type="match status" value="1"/>
</dbReference>
<dbReference type="AlphaFoldDB" id="A0A017TA00"/>
<dbReference type="eggNOG" id="COG3501">
    <property type="taxonomic scope" value="Bacteria"/>
</dbReference>
<dbReference type="GO" id="GO:0005576">
    <property type="term" value="C:extracellular region"/>
    <property type="evidence" value="ECO:0007669"/>
    <property type="project" value="UniProtKB-SubCell"/>
</dbReference>
<dbReference type="NCBIfam" id="TIGR01646">
    <property type="entry name" value="vgr_GE"/>
    <property type="match status" value="1"/>
</dbReference>
<dbReference type="Gene3D" id="4.10.220.110">
    <property type="match status" value="1"/>
</dbReference>
<dbReference type="InterPro" id="IPR037026">
    <property type="entry name" value="Vgr_OB-fold_dom_sf"/>
</dbReference>
<organism evidence="6 7">
    <name type="scientific">Chondromyces apiculatus DSM 436</name>
    <dbReference type="NCBI Taxonomy" id="1192034"/>
    <lineage>
        <taxon>Bacteria</taxon>
        <taxon>Pseudomonadati</taxon>
        <taxon>Myxococcota</taxon>
        <taxon>Polyangia</taxon>
        <taxon>Polyangiales</taxon>
        <taxon>Polyangiaceae</taxon>
        <taxon>Chondromyces</taxon>
    </lineage>
</organism>
<evidence type="ECO:0000259" key="5">
    <source>
        <dbReference type="Pfam" id="PF22178"/>
    </source>
</evidence>
<dbReference type="NCBIfam" id="TIGR03361">
    <property type="entry name" value="VI_Rhs_Vgr"/>
    <property type="match status" value="1"/>
</dbReference>
<dbReference type="InterPro" id="IPR054030">
    <property type="entry name" value="Gp5_Vgr_C"/>
</dbReference>
<dbReference type="EMBL" id="ASRX01000023">
    <property type="protein sequence ID" value="EYF05451.1"/>
    <property type="molecule type" value="Genomic_DNA"/>
</dbReference>
<reference evidence="6 7" key="1">
    <citation type="submission" date="2013-05" db="EMBL/GenBank/DDBJ databases">
        <title>Genome assembly of Chondromyces apiculatus DSM 436.</title>
        <authorList>
            <person name="Sharma G."/>
            <person name="Khatri I."/>
            <person name="Kaur C."/>
            <person name="Mayilraj S."/>
            <person name="Subramanian S."/>
        </authorList>
    </citation>
    <scope>NUCLEOTIDE SEQUENCE [LARGE SCALE GENOMIC DNA]</scope>
    <source>
        <strain evidence="6 7">DSM 436</strain>
    </source>
</reference>
<dbReference type="Gene3D" id="2.40.50.230">
    <property type="entry name" value="Gp5 N-terminal domain"/>
    <property type="match status" value="1"/>
</dbReference>
<dbReference type="Gene3D" id="3.55.50.10">
    <property type="entry name" value="Baseplate protein-like domains"/>
    <property type="match status" value="1"/>
</dbReference>
<dbReference type="PANTHER" id="PTHR32305">
    <property type="match status" value="1"/>
</dbReference>
<dbReference type="InterPro" id="IPR050708">
    <property type="entry name" value="T6SS_VgrG/RHS"/>
</dbReference>
<evidence type="ECO:0000313" key="6">
    <source>
        <dbReference type="EMBL" id="EYF05451.1"/>
    </source>
</evidence>
<dbReference type="OrthoDB" id="9762420at2"/>
<dbReference type="SUPFAM" id="SSF69279">
    <property type="entry name" value="Phage tail proteins"/>
    <property type="match status" value="2"/>
</dbReference>
<dbReference type="InterPro" id="IPR006531">
    <property type="entry name" value="Gp5/Vgr_OB"/>
</dbReference>
<dbReference type="SUPFAM" id="SSF69349">
    <property type="entry name" value="Phage fibre proteins"/>
    <property type="match status" value="1"/>
</dbReference>
<dbReference type="SUPFAM" id="SSF53474">
    <property type="entry name" value="alpha/beta-Hydrolases"/>
    <property type="match status" value="1"/>
</dbReference>
<evidence type="ECO:0000256" key="1">
    <source>
        <dbReference type="ARBA" id="ARBA00004613"/>
    </source>
</evidence>
<name>A0A017TA00_9BACT</name>
<keyword evidence="3" id="KW-0964">Secreted</keyword>
<comment type="caution">
    <text evidence="6">The sequence shown here is derived from an EMBL/GenBank/DDBJ whole genome shotgun (WGS) entry which is preliminary data.</text>
</comment>
<dbReference type="SUPFAM" id="SSF69255">
    <property type="entry name" value="gp5 N-terminal domain-like"/>
    <property type="match status" value="1"/>
</dbReference>
<evidence type="ECO:0000256" key="2">
    <source>
        <dbReference type="ARBA" id="ARBA00005558"/>
    </source>
</evidence>
<dbReference type="Proteomes" id="UP000019678">
    <property type="component" value="Unassembled WGS sequence"/>
</dbReference>
<dbReference type="Pfam" id="PF04717">
    <property type="entry name" value="Phage_base_V"/>
    <property type="match status" value="1"/>
</dbReference>
<dbReference type="Gene3D" id="3.40.50.1820">
    <property type="entry name" value="alpha/beta hydrolase"/>
    <property type="match status" value="1"/>
</dbReference>
<protein>
    <submittedName>
        <fullName evidence="6">VgrG protein</fullName>
    </submittedName>
</protein>
<feature type="domain" description="Gp5/Type VI secretion system Vgr protein OB-fold" evidence="4">
    <location>
        <begin position="391"/>
        <end position="458"/>
    </location>
</feature>
<gene>
    <name evidence="6" type="ORF">CAP_3178</name>
</gene>
<sequence>MPILELSFASKEDSLSVRHFSVREEISGLFEITILARSPQDELDLESIVGHGAGFALDSGVVHLTTSARAWTGICSHMELVQVESTGLSTYALTIVPALWRTTLRKNSRIFQHLTIPDIVTKVLAEWQIVPEKRLSAEYLKHEYLTQYDETDHAFVSRLLEEAGIAYFFTFDGSQTKLVLSDEPTAGEARPTLPYADNPNDASEFEYVTKVKLAQEVKPGRYAVRDFDFRNKLDAQLFAEARAATETPYEQYVYEPGAFWYEPGQGGGTPVADDKGIARTNPGEGDKLAQRKLDGDRRARRALAYETNVVDLAPGVLLTIDPHPRQDIGGKKLLVIASTLQGAPGEEWTSTGRAVYTDVVYRPARRTRRPRVEGVQSAVVVGPAGEEIHVDEFGRVRVQFHWDREGTYDDDSAVWIRPSQGWAGAGYGLLDIPRVGQEVLVEFFEGNPDQPVITGRVFSYTRRVLYKLPDNKTKSGWKTETYPGAGGFNELSFEDAAGREEIHVQAQKDFTEIIKNNQSSNVRSNRSASVTVADSMTVGGSQSFSVGGEQSHTIAKVQANDIGEDRTSTIAQSDTIDAGNVITGVVGPGVGYVYRDDQLILITNGVASVVFTPDGMYLDAQGDITISAGRLLKVSADQVAIDGRPNVYFNRDAKRLRLEERLKLIEDARRKAEGMPPGPERDALLAAASRLSRNNRAVENARLAADTYNTSGAPEGWERLETWESPSGFYAVAYRSQIDGRTVVAYRGTEPATWQDWVHGNLTQGAGVPSPQYAQAASVARQAQARYGNNLEFTGHSLGGGLAATGAMATGRRADTFNAAGINPMSYLYYGLDRSAAANVDNHTVDGEVLTTVQGVPLVPDAVGNQYPLPAVRTRTGAHGDTLLDASGQPTFEAAPENGIMESVDRHSRYIDGIEFQKAEDVRTIRGML</sequence>